<dbReference type="KEGG" id="ddd:Dda3937_01919"/>
<dbReference type="EMBL" id="CP002038">
    <property type="protein sequence ID" value="ADM97323.1"/>
    <property type="molecule type" value="Genomic_DNA"/>
</dbReference>
<keyword evidence="3" id="KW-1185">Reference proteome</keyword>
<gene>
    <name evidence="2" type="ordered locus">Dda3937_01919</name>
</gene>
<evidence type="ECO:0000313" key="3">
    <source>
        <dbReference type="Proteomes" id="UP000006859"/>
    </source>
</evidence>
<keyword evidence="1" id="KW-0812">Transmembrane</keyword>
<evidence type="ECO:0000256" key="1">
    <source>
        <dbReference type="SAM" id="Phobius"/>
    </source>
</evidence>
<organism evidence="2 3">
    <name type="scientific">Dickeya dadantii (strain 3937)</name>
    <name type="common">Erwinia chrysanthemi (strain 3937)</name>
    <dbReference type="NCBI Taxonomy" id="198628"/>
    <lineage>
        <taxon>Bacteria</taxon>
        <taxon>Pseudomonadati</taxon>
        <taxon>Pseudomonadota</taxon>
        <taxon>Gammaproteobacteria</taxon>
        <taxon>Enterobacterales</taxon>
        <taxon>Pectobacteriaceae</taxon>
        <taxon>Dickeya</taxon>
    </lineage>
</organism>
<feature type="transmembrane region" description="Helical" evidence="1">
    <location>
        <begin position="63"/>
        <end position="80"/>
    </location>
</feature>
<dbReference type="HOGENOM" id="CLU_2507331_0_0_6"/>
<dbReference type="STRING" id="198628.Dda3937_01919"/>
<reference evidence="2 3" key="1">
    <citation type="journal article" date="2011" name="J. Bacteriol.">
        <title>Genome sequence of the plant-pathogenic bacterium Dickeya dadantii 3937.</title>
        <authorList>
            <person name="Glasner J.D."/>
            <person name="Yang C.H."/>
            <person name="Reverchon S."/>
            <person name="Hugouvieux-Cotte-Pattat N."/>
            <person name="Condemine G."/>
            <person name="Bohin J.P."/>
            <person name="Van Gijsegem F."/>
            <person name="Yang S."/>
            <person name="Franza T."/>
            <person name="Expert D."/>
            <person name="Plunkett G. III"/>
            <person name="San Francisco M.J."/>
            <person name="Charkowski A.O."/>
            <person name="Py B."/>
            <person name="Bell K."/>
            <person name="Rauscher L."/>
            <person name="Rodriguez-Palenzuela P."/>
            <person name="Toussaint A."/>
            <person name="Holeva M.C."/>
            <person name="He S.Y."/>
            <person name="Douet V."/>
            <person name="Boccara M."/>
            <person name="Blanco C."/>
            <person name="Toth I."/>
            <person name="Anderson B.D."/>
            <person name="Biehl B.S."/>
            <person name="Mau B."/>
            <person name="Flynn S.M."/>
            <person name="Barras F."/>
            <person name="Lindeberg M."/>
            <person name="Birch P.R."/>
            <person name="Tsuyumu S."/>
            <person name="Shi X."/>
            <person name="Hibbing M."/>
            <person name="Yap M.N."/>
            <person name="Carpentier M."/>
            <person name="Dassa E."/>
            <person name="Umehara M."/>
            <person name="Kim J.F."/>
            <person name="Rusch M."/>
            <person name="Soni P."/>
            <person name="Mayhew G.F."/>
            <person name="Fouts D.E."/>
            <person name="Gill S.R."/>
            <person name="Blattner F.R."/>
            <person name="Keen N.T."/>
            <person name="Perna N.T."/>
        </authorList>
    </citation>
    <scope>NUCLEOTIDE SEQUENCE [LARGE SCALE GENOMIC DNA]</scope>
    <source>
        <strain evidence="2 3">3937</strain>
    </source>
</reference>
<keyword evidence="1" id="KW-0472">Membrane</keyword>
<protein>
    <submittedName>
        <fullName evidence="2">Uncharacterized protein</fullName>
    </submittedName>
</protein>
<proteinExistence type="predicted"/>
<sequence>MQSHFSHRIHGIEKTDLPLKYIGQFIFLLIRKRHKNAHETTTSAIFSHECKDKPDNSLAFQRPVMFSSSIAVTVAVAYFPRKTRQ</sequence>
<evidence type="ECO:0000313" key="2">
    <source>
        <dbReference type="EMBL" id="ADM97323.1"/>
    </source>
</evidence>
<name>E0SCH3_DICD3</name>
<accession>E0SCH3</accession>
<dbReference type="Proteomes" id="UP000006859">
    <property type="component" value="Chromosome"/>
</dbReference>
<keyword evidence="1" id="KW-1133">Transmembrane helix</keyword>
<dbReference type="AlphaFoldDB" id="E0SCH3"/>